<dbReference type="RefSeq" id="WP_109991193.1">
    <property type="nucleotide sequence ID" value="NZ_CP028160.1"/>
</dbReference>
<proteinExistence type="predicted"/>
<keyword evidence="2" id="KW-1133">Transmembrane helix</keyword>
<keyword evidence="2" id="KW-0812">Transmembrane</keyword>
<evidence type="ECO:0000256" key="1">
    <source>
        <dbReference type="SAM" id="MobiDB-lite"/>
    </source>
</evidence>
<feature type="transmembrane region" description="Helical" evidence="2">
    <location>
        <begin position="36"/>
        <end position="61"/>
    </location>
</feature>
<reference evidence="3 4" key="1">
    <citation type="submission" date="2018-03" db="EMBL/GenBank/DDBJ databases">
        <title>Genome sequence of Lactococcus lactis strain 14B4 from almond drupe.</title>
        <authorList>
            <person name="Tran T.D."/>
            <person name="McGarvey J.A."/>
            <person name="Huynh S."/>
            <person name="Parker C.T."/>
        </authorList>
    </citation>
    <scope>NUCLEOTIDE SEQUENCE [LARGE SCALE GENOMIC DNA]</scope>
    <source>
        <strain evidence="3 4">14B4</strain>
    </source>
</reference>
<name>A0A2Z3KLI3_LACLL</name>
<evidence type="ECO:0000256" key="2">
    <source>
        <dbReference type="SAM" id="Phobius"/>
    </source>
</evidence>
<dbReference type="Proteomes" id="UP000245919">
    <property type="component" value="Chromosome"/>
</dbReference>
<organism evidence="3 4">
    <name type="scientific">Lactococcus lactis subsp. lactis</name>
    <name type="common">Streptococcus lactis</name>
    <dbReference type="NCBI Taxonomy" id="1360"/>
    <lineage>
        <taxon>Bacteria</taxon>
        <taxon>Bacillati</taxon>
        <taxon>Bacillota</taxon>
        <taxon>Bacilli</taxon>
        <taxon>Lactobacillales</taxon>
        <taxon>Streptococcaceae</taxon>
        <taxon>Lactococcus</taxon>
    </lineage>
</organism>
<evidence type="ECO:0000313" key="3">
    <source>
        <dbReference type="EMBL" id="AWN66504.1"/>
    </source>
</evidence>
<dbReference type="GeneID" id="89634131"/>
<gene>
    <name evidence="3" type="ORF">LL14B4_10100</name>
</gene>
<accession>A0A2Z3KLI3</accession>
<feature type="transmembrane region" description="Helical" evidence="2">
    <location>
        <begin position="81"/>
        <end position="98"/>
    </location>
</feature>
<protein>
    <submittedName>
        <fullName evidence="3">Uncharacterized protein</fullName>
    </submittedName>
</protein>
<feature type="compositionally biased region" description="Low complexity" evidence="1">
    <location>
        <begin position="335"/>
        <end position="348"/>
    </location>
</feature>
<dbReference type="Pfam" id="PF16872">
    <property type="entry name" value="putAbiC"/>
    <property type="match status" value="1"/>
</dbReference>
<evidence type="ECO:0000313" key="4">
    <source>
        <dbReference type="Proteomes" id="UP000245919"/>
    </source>
</evidence>
<dbReference type="EMBL" id="CP028160">
    <property type="protein sequence ID" value="AWN66504.1"/>
    <property type="molecule type" value="Genomic_DNA"/>
</dbReference>
<sequence length="361" mass="42365">MFIAKKIDEPRAYLEKMRRSMYKKNKKNEVIDWSPWIIFGVVVAFVIIIAVINLPLIAKGYTHMVHNKANPSQMNLSRSEFLKILISLISPILSFIVLKNTVTVQRVSLERKNIDDVNRDFYGLVDIFSKQQNKIKDIVPEFYEKVIVQDGFTDRFNEGYSLSASNPTESLYNYYLFSRRTHNCVITPITEDIRKKERDFRVDYIINDQFDSVYYEVSSYFKVLHRIIKNLNKKLEEKIIDEELYLNYIGILRAQIDSEELVMILVNSIYTYRGLGLGIELVGTDFFGDKRDFEFEQHFKFPAPQIKSEDIGIFAYDKSGKMINKRINLRDKLKNSISSSESQSSNKKSNFKKFYKENNEA</sequence>
<dbReference type="AlphaFoldDB" id="A0A2Z3KLI3"/>
<keyword evidence="2" id="KW-0472">Membrane</keyword>
<feature type="region of interest" description="Disordered" evidence="1">
    <location>
        <begin position="335"/>
        <end position="361"/>
    </location>
</feature>
<dbReference type="InterPro" id="IPR031709">
    <property type="entry name" value="PutAbiC"/>
</dbReference>